<comment type="caution">
    <text evidence="6">The sequence shown here is derived from an EMBL/GenBank/DDBJ whole genome shotgun (WGS) entry which is preliminary data.</text>
</comment>
<dbReference type="HAMAP" id="MF_02236">
    <property type="entry name" value="ACDase"/>
    <property type="match status" value="1"/>
</dbReference>
<dbReference type="SUPFAM" id="SSF55031">
    <property type="entry name" value="Bacterial exopeptidase dimerisation domain"/>
    <property type="match status" value="1"/>
</dbReference>
<sequence>MSLARLLEHLGPLIACDSQNPPRQITAESTMFGYAGGVLEQAGFEISLVDFGDGHVNLFAQRGDARILFNCHLDTVPVGEGWTRPPLELSVEGGKAYGRGVCDIKGAAAGLLTVAEQTDQPMAILLSSDEEGAGSCCVRKFLQTPEHRDFDQVVVCEPTNCRAVLAHRGFLSVKGHFRGVMGHSSEPRALDDNANHRAARWTGAALDYCAAEAAAGRPTCFNLGLFNGGTKSNVIAGDARLHYSARMGPGQSNDALFAALRNLAGAGHWADWEIPFSGPPLPAAGQDDRAAREFCGRHDLPIGEPVGFWTEASLFSDAAIPALVLGPGDIAQAHAVDEWVAVAQLETAAALYQRIVAQDG</sequence>
<evidence type="ECO:0000256" key="1">
    <source>
        <dbReference type="ARBA" id="ARBA00022723"/>
    </source>
</evidence>
<dbReference type="Gene3D" id="3.30.70.360">
    <property type="match status" value="1"/>
</dbReference>
<dbReference type="EC" id="3.5.1.-" evidence="4"/>
<evidence type="ECO:0000259" key="5">
    <source>
        <dbReference type="Pfam" id="PF07687"/>
    </source>
</evidence>
<dbReference type="PANTHER" id="PTHR43808">
    <property type="entry name" value="ACETYLORNITHINE DEACETYLASE"/>
    <property type="match status" value="1"/>
</dbReference>
<proteinExistence type="inferred from homology"/>
<dbReference type="GO" id="GO:0050897">
    <property type="term" value="F:cobalt ion binding"/>
    <property type="evidence" value="ECO:0007669"/>
    <property type="project" value="UniProtKB-UniRule"/>
</dbReference>
<comment type="cofactor">
    <cofactor evidence="4">
        <name>Co(2+)</name>
        <dbReference type="ChEBI" id="CHEBI:48828"/>
    </cofactor>
    <text evidence="4">Binds 1 Co(2+) ion per subunit.</text>
</comment>
<feature type="binding site" evidence="4">
    <location>
        <position position="103"/>
    </location>
    <ligand>
        <name>Co(2+)</name>
        <dbReference type="ChEBI" id="CHEBI:48828"/>
    </ligand>
</feature>
<keyword evidence="1 4" id="KW-0479">Metal-binding</keyword>
<organism evidence="6 7">
    <name type="scientific">Wenzhouxiangella limi</name>
    <dbReference type="NCBI Taxonomy" id="2707351"/>
    <lineage>
        <taxon>Bacteria</taxon>
        <taxon>Pseudomonadati</taxon>
        <taxon>Pseudomonadota</taxon>
        <taxon>Gammaproteobacteria</taxon>
        <taxon>Chromatiales</taxon>
        <taxon>Wenzhouxiangellaceae</taxon>
        <taxon>Wenzhouxiangella</taxon>
    </lineage>
</organism>
<dbReference type="NCBIfam" id="NF006439">
    <property type="entry name" value="PRK08737.1"/>
    <property type="match status" value="1"/>
</dbReference>
<feature type="domain" description="Peptidase M20 dimerisation" evidence="5">
    <location>
        <begin position="166"/>
        <end position="264"/>
    </location>
</feature>
<accession>A0A845UYN7</accession>
<gene>
    <name evidence="4" type="primary">argE'</name>
    <name evidence="6" type="ORF">G3I74_00435</name>
</gene>
<dbReference type="PANTHER" id="PTHR43808:SF31">
    <property type="entry name" value="N-ACETYL-L-CITRULLINE DEACETYLASE"/>
    <property type="match status" value="1"/>
</dbReference>
<dbReference type="SUPFAM" id="SSF53187">
    <property type="entry name" value="Zn-dependent exopeptidases"/>
    <property type="match status" value="1"/>
</dbReference>
<dbReference type="RefSeq" id="WP_164208878.1">
    <property type="nucleotide sequence ID" value="NZ_JAAGSC010000023.1"/>
</dbReference>
<dbReference type="InterPro" id="IPR043697">
    <property type="entry name" value="ACDase_ArgE'-like"/>
</dbReference>
<comment type="catalytic activity">
    <reaction evidence="4">
        <text>N(2)-acetyl-L-citrulline + H2O = L-citrulline + acetate</text>
        <dbReference type="Rhea" id="RHEA:61092"/>
        <dbReference type="ChEBI" id="CHEBI:15377"/>
        <dbReference type="ChEBI" id="CHEBI:30089"/>
        <dbReference type="ChEBI" id="CHEBI:57743"/>
        <dbReference type="ChEBI" id="CHEBI:58765"/>
    </reaction>
</comment>
<dbReference type="InterPro" id="IPR050072">
    <property type="entry name" value="Peptidase_M20A"/>
</dbReference>
<keyword evidence="4" id="KW-0055">Arginine biosynthesis</keyword>
<dbReference type="InterPro" id="IPR002933">
    <property type="entry name" value="Peptidase_M20"/>
</dbReference>
<keyword evidence="4" id="KW-0028">Amino-acid biosynthesis</keyword>
<dbReference type="Proteomes" id="UP000484885">
    <property type="component" value="Unassembled WGS sequence"/>
</dbReference>
<keyword evidence="2 4" id="KW-0378">Hydrolase</keyword>
<comment type="similarity">
    <text evidence="4">Belongs to the peptidase M20A family. N-acetylcitrulline deacetylase subfamily.</text>
</comment>
<evidence type="ECO:0000256" key="3">
    <source>
        <dbReference type="ARBA" id="ARBA00023285"/>
    </source>
</evidence>
<feature type="active site" description="Proton donor/acceptor" evidence="4">
    <location>
        <position position="130"/>
    </location>
</feature>
<keyword evidence="3 4" id="KW-0170">Cobalt</keyword>
<dbReference type="EMBL" id="JAAGSC010000023">
    <property type="protein sequence ID" value="NDY94196.1"/>
    <property type="molecule type" value="Genomic_DNA"/>
</dbReference>
<dbReference type="Pfam" id="PF01546">
    <property type="entry name" value="Peptidase_M20"/>
    <property type="match status" value="1"/>
</dbReference>
<evidence type="ECO:0000256" key="2">
    <source>
        <dbReference type="ARBA" id="ARBA00022801"/>
    </source>
</evidence>
<comment type="function">
    <text evidence="4">Catalyzes the deacetylation of N-acetyl-L-citrulline to produce L-citrulline. This is a step in an alternative arginine biosynthesis pathway.</text>
</comment>
<feature type="binding site" evidence="4">
    <location>
        <position position="157"/>
    </location>
    <ligand>
        <name>Co(2+)</name>
        <dbReference type="ChEBI" id="CHEBI:48828"/>
    </ligand>
</feature>
<evidence type="ECO:0000313" key="7">
    <source>
        <dbReference type="Proteomes" id="UP000484885"/>
    </source>
</evidence>
<dbReference type="Gene3D" id="3.40.630.10">
    <property type="entry name" value="Zn peptidases"/>
    <property type="match status" value="1"/>
</dbReference>
<evidence type="ECO:0000256" key="4">
    <source>
        <dbReference type="HAMAP-Rule" id="MF_02236"/>
    </source>
</evidence>
<name>A0A845UYN7_9GAMM</name>
<reference evidence="6 7" key="1">
    <citation type="submission" date="2020-02" db="EMBL/GenBank/DDBJ databases">
        <authorList>
            <person name="Zhang X.-Y."/>
        </authorList>
    </citation>
    <scope>NUCLEOTIDE SEQUENCE [LARGE SCALE GENOMIC DNA]</scope>
    <source>
        <strain evidence="6 7">C33</strain>
    </source>
</reference>
<evidence type="ECO:0000313" key="6">
    <source>
        <dbReference type="EMBL" id="NDY94196.1"/>
    </source>
</evidence>
<comment type="pathway">
    <text evidence="4">Amino-acid biosynthesis; L-arginine biosynthesis.</text>
</comment>
<dbReference type="GO" id="GO:0008777">
    <property type="term" value="F:acetylornithine deacetylase activity"/>
    <property type="evidence" value="ECO:0007669"/>
    <property type="project" value="TreeGrafter"/>
</dbReference>
<dbReference type="Pfam" id="PF07687">
    <property type="entry name" value="M20_dimer"/>
    <property type="match status" value="1"/>
</dbReference>
<keyword evidence="7" id="KW-1185">Reference proteome</keyword>
<dbReference type="UniPathway" id="UPA00068"/>
<protein>
    <recommendedName>
        <fullName evidence="4">N-acetyl-L-citrulline deacetylase</fullName>
        <shortName evidence="4">ACDase</shortName>
        <shortName evidence="4">Acetylcitrulline deacetylase</shortName>
        <ecNumber evidence="4">3.5.1.-</ecNumber>
    </recommendedName>
</protein>
<dbReference type="AlphaFoldDB" id="A0A845UYN7"/>
<dbReference type="InterPro" id="IPR036264">
    <property type="entry name" value="Bact_exopeptidase_dim_dom"/>
</dbReference>
<dbReference type="GO" id="GO:0006526">
    <property type="term" value="P:L-arginine biosynthetic process"/>
    <property type="evidence" value="ECO:0007669"/>
    <property type="project" value="UniProtKB-UniRule"/>
</dbReference>
<dbReference type="InterPro" id="IPR011650">
    <property type="entry name" value="Peptidase_M20_dimer"/>
</dbReference>
<feature type="binding site" evidence="4">
    <location>
        <position position="72"/>
    </location>
    <ligand>
        <name>Co(2+)</name>
        <dbReference type="ChEBI" id="CHEBI:48828"/>
    </ligand>
</feature>